<keyword evidence="4" id="KW-1185">Reference proteome</keyword>
<dbReference type="Gene3D" id="3.30.470.20">
    <property type="entry name" value="ATP-grasp fold, B domain"/>
    <property type="match status" value="1"/>
</dbReference>
<feature type="domain" description="ATP-grasp" evidence="2">
    <location>
        <begin position="121"/>
        <end position="355"/>
    </location>
</feature>
<proteinExistence type="predicted"/>
<keyword evidence="1" id="KW-0547">Nucleotide-binding</keyword>
<dbReference type="RefSeq" id="WP_331848138.1">
    <property type="nucleotide sequence ID" value="NZ_JAZHPZ010000011.1"/>
</dbReference>
<dbReference type="EMBL" id="JAZHPZ010000011">
    <property type="protein sequence ID" value="MEF2967925.1"/>
    <property type="molecule type" value="Genomic_DNA"/>
</dbReference>
<evidence type="ECO:0000259" key="2">
    <source>
        <dbReference type="PROSITE" id="PS50975"/>
    </source>
</evidence>
<dbReference type="SUPFAM" id="SSF56059">
    <property type="entry name" value="Glutathione synthetase ATP-binding domain-like"/>
    <property type="match status" value="1"/>
</dbReference>
<organism evidence="3 4">
    <name type="scientific">Paenibacillus haidiansis</name>
    <dbReference type="NCBI Taxonomy" id="1574488"/>
    <lineage>
        <taxon>Bacteria</taxon>
        <taxon>Bacillati</taxon>
        <taxon>Bacillota</taxon>
        <taxon>Bacilli</taxon>
        <taxon>Bacillales</taxon>
        <taxon>Paenibacillaceae</taxon>
        <taxon>Paenibacillus</taxon>
    </lineage>
</organism>
<keyword evidence="1" id="KW-0067">ATP-binding</keyword>
<evidence type="ECO:0000313" key="3">
    <source>
        <dbReference type="EMBL" id="MEF2967925.1"/>
    </source>
</evidence>
<reference evidence="3 4" key="1">
    <citation type="submission" date="2024-02" db="EMBL/GenBank/DDBJ databases">
        <title>A nitrogen-fixing paenibacillus bacterium.</title>
        <authorList>
            <person name="Zhang W.L."/>
            <person name="Chen S.F."/>
        </authorList>
    </citation>
    <scope>NUCLEOTIDE SEQUENCE [LARGE SCALE GENOMIC DNA]</scope>
    <source>
        <strain evidence="3 4">M1</strain>
    </source>
</reference>
<dbReference type="PROSITE" id="PS50975">
    <property type="entry name" value="ATP_GRASP"/>
    <property type="match status" value="1"/>
</dbReference>
<dbReference type="InterPro" id="IPR026838">
    <property type="entry name" value="YheC/D"/>
</dbReference>
<sequence length="374" mass="41790">MGQDHVGILLNSSMYRGIPRSKTGQESLANYEEAARRYGLIPCFLRLGDIDLKQNKTIAYVFNGRDYVKTVIPIPPVIHNRALYSEPAARRKIQALQSQGTCIFNVSNRYGKDAIHGLLWNDPYLRGFLPETHAATPSSIKRMMVRHSDLILKPIRGSIGHGVMRLRKTKTQWELLLSPAKGQKKPDTIKLRGSQLPNWLYRLLKQVPYLVQERIPLAEYKGRPIDLRVTVQRGAGGIWGVTGMFTKAAPPGSFISNLAKGADAYPAPQLLVEALPPALVPAVISQVKGLALTIARRLSCHLPLLGDLGMDIGLTPNGHPYFIECNGRDQRYGFRKAGMEKTWKDTYQQPMAFARHLIDHPASAYLFTPKHLSL</sequence>
<name>A0ABU7VVY8_9BACL</name>
<dbReference type="Proteomes" id="UP001306950">
    <property type="component" value="Unassembled WGS sequence"/>
</dbReference>
<evidence type="ECO:0000313" key="4">
    <source>
        <dbReference type="Proteomes" id="UP001306950"/>
    </source>
</evidence>
<gene>
    <name evidence="3" type="ORF">V3851_19015</name>
</gene>
<dbReference type="InterPro" id="IPR011761">
    <property type="entry name" value="ATP-grasp"/>
</dbReference>
<protein>
    <submittedName>
        <fullName evidence="3">YheC/YheD family protein</fullName>
    </submittedName>
</protein>
<dbReference type="Pfam" id="PF14398">
    <property type="entry name" value="ATPgrasp_YheCD"/>
    <property type="match status" value="1"/>
</dbReference>
<evidence type="ECO:0000256" key="1">
    <source>
        <dbReference type="PROSITE-ProRule" id="PRU00409"/>
    </source>
</evidence>
<accession>A0ABU7VVY8</accession>
<comment type="caution">
    <text evidence="3">The sequence shown here is derived from an EMBL/GenBank/DDBJ whole genome shotgun (WGS) entry which is preliminary data.</text>
</comment>